<dbReference type="RefSeq" id="WP_310866636.1">
    <property type="nucleotide sequence ID" value="NZ_JAVLSF010001006.1"/>
</dbReference>
<evidence type="ECO:0000313" key="1">
    <source>
        <dbReference type="EMBL" id="MDR9778612.1"/>
    </source>
</evidence>
<name>A0AAJ2GZ72_9HYPH</name>
<accession>A0AAJ2GZ72</accession>
<feature type="non-terminal residue" evidence="1">
    <location>
        <position position="1"/>
    </location>
</feature>
<proteinExistence type="predicted"/>
<comment type="caution">
    <text evidence="1">The sequence shown here is derived from an EMBL/GenBank/DDBJ whole genome shotgun (WGS) entry which is preliminary data.</text>
</comment>
<dbReference type="EMBL" id="JAVLSF010001006">
    <property type="protein sequence ID" value="MDR9778612.1"/>
    <property type="molecule type" value="Genomic_DNA"/>
</dbReference>
<gene>
    <name evidence="1" type="ORF">RJJ65_39400</name>
</gene>
<dbReference type="Proteomes" id="UP001268610">
    <property type="component" value="Unassembled WGS sequence"/>
</dbReference>
<organism evidence="1 2">
    <name type="scientific">Rhizobium hidalgonense</name>
    <dbReference type="NCBI Taxonomy" id="1538159"/>
    <lineage>
        <taxon>Bacteria</taxon>
        <taxon>Pseudomonadati</taxon>
        <taxon>Pseudomonadota</taxon>
        <taxon>Alphaproteobacteria</taxon>
        <taxon>Hyphomicrobiales</taxon>
        <taxon>Rhizobiaceae</taxon>
        <taxon>Rhizobium/Agrobacterium group</taxon>
        <taxon>Rhizobium</taxon>
    </lineage>
</organism>
<reference evidence="1" key="1">
    <citation type="submission" date="2023-04" db="EMBL/GenBank/DDBJ databases">
        <title>Genomic characterization of faba bean (Vicia faba) microsymbionts in Mexican soils.</title>
        <authorList>
            <person name="Rivera Orduna F.N."/>
            <person name="Guevara-Luna J."/>
            <person name="Yan J."/>
            <person name="Arroyo-Herrera I."/>
            <person name="Li Y."/>
            <person name="Vasquez-Murrieta M.S."/>
            <person name="Wang E.T."/>
        </authorList>
    </citation>
    <scope>NUCLEOTIDE SEQUENCE</scope>
    <source>
        <strain evidence="1">CH26</strain>
    </source>
</reference>
<dbReference type="AlphaFoldDB" id="A0AAJ2GZ72"/>
<protein>
    <submittedName>
        <fullName evidence="1">Uncharacterized protein</fullName>
    </submittedName>
</protein>
<evidence type="ECO:0000313" key="2">
    <source>
        <dbReference type="Proteomes" id="UP001268610"/>
    </source>
</evidence>
<sequence>VMLVLEVLLVYRALRVLLLRPAPDRVGPALLIAAALAVVLEKTVARIVAALIGASDGTLPPPVAFAVLVVLTAASEAVAIAGELRLRRVLDDAVGVRSGTEGLG</sequence>